<organism evidence="2 3">
    <name type="scientific">Bonamia ostreae</name>
    <dbReference type="NCBI Taxonomy" id="126728"/>
    <lineage>
        <taxon>Eukaryota</taxon>
        <taxon>Sar</taxon>
        <taxon>Rhizaria</taxon>
        <taxon>Endomyxa</taxon>
        <taxon>Ascetosporea</taxon>
        <taxon>Haplosporida</taxon>
        <taxon>Bonamia</taxon>
    </lineage>
</organism>
<feature type="domain" description="DUF551" evidence="1">
    <location>
        <begin position="56"/>
        <end position="126"/>
    </location>
</feature>
<proteinExistence type="predicted"/>
<reference evidence="2 3" key="1">
    <citation type="journal article" date="2024" name="BMC Biol.">
        <title>Comparative genomics of Ascetosporea gives new insight into the evolutionary basis for animal parasitism in Rhizaria.</title>
        <authorList>
            <person name="Hiltunen Thoren M."/>
            <person name="Onut-Brannstrom I."/>
            <person name="Alfjorden A."/>
            <person name="Peckova H."/>
            <person name="Swords F."/>
            <person name="Hooper C."/>
            <person name="Holzer A.S."/>
            <person name="Bass D."/>
            <person name="Burki F."/>
        </authorList>
    </citation>
    <scope>NUCLEOTIDE SEQUENCE [LARGE SCALE GENOMIC DNA]</scope>
    <source>
        <strain evidence="2">20-A016</strain>
    </source>
</reference>
<dbReference type="Proteomes" id="UP001439008">
    <property type="component" value="Unassembled WGS sequence"/>
</dbReference>
<sequence>MSEQRLIDANDFMAVIKKHDYLLVDDINSKDVGMFTIGIQQAVDEAPTIEPPVPQWTSVEIGLPEDFYKEIYAENQVPCVTVTNGYWIAMAYHANDIWVFAEATNAKIKIDWTEITHWMPLPKPPKEETK</sequence>
<accession>A0ABV2AV36</accession>
<dbReference type="EMBL" id="JBDODL010006477">
    <property type="protein sequence ID" value="MES1923499.1"/>
    <property type="molecule type" value="Genomic_DNA"/>
</dbReference>
<dbReference type="InterPro" id="IPR007539">
    <property type="entry name" value="DUF551"/>
</dbReference>
<dbReference type="Pfam" id="PF04448">
    <property type="entry name" value="DUF551"/>
    <property type="match status" value="1"/>
</dbReference>
<comment type="caution">
    <text evidence="2">The sequence shown here is derived from an EMBL/GenBank/DDBJ whole genome shotgun (WGS) entry which is preliminary data.</text>
</comment>
<gene>
    <name evidence="2" type="ORF">MHBO_005075</name>
</gene>
<evidence type="ECO:0000313" key="2">
    <source>
        <dbReference type="EMBL" id="MES1923499.1"/>
    </source>
</evidence>
<keyword evidence="3" id="KW-1185">Reference proteome</keyword>
<evidence type="ECO:0000313" key="3">
    <source>
        <dbReference type="Proteomes" id="UP001439008"/>
    </source>
</evidence>
<name>A0ABV2AV36_9EUKA</name>
<evidence type="ECO:0000259" key="1">
    <source>
        <dbReference type="Pfam" id="PF04448"/>
    </source>
</evidence>
<protein>
    <recommendedName>
        <fullName evidence="1">DUF551 domain-containing protein</fullName>
    </recommendedName>
</protein>